<dbReference type="HOGENOM" id="CLU_1008650_0_0_1"/>
<gene>
    <name evidence="2" type="ORF">F503_06031</name>
</gene>
<sequence length="276" mass="30398">MCPSLVGRLGAWENTWSPYDFSFHHSPTSSVEAHDSSVFTDSSHSPGSPDTDVSTTPAKQLSFTEAATVTDNWTIASGRLAWKRPLWLPRDGRELALKAAFRAFPLTQDDVRHVPVPPLESVHITWRNIGRPGGFCRPVAIVDVTRPANICTRQPRTKKIFLDYHKVSRALPPVQRTLIVFTKRRSCDGPIESIAASSNEASLPEPDSSVPQSSERPAKRPKLSVKTGNVSRRIKVESELALAEETDSKLANVSLDGQASVVEDLISDENIKIEPE</sequence>
<reference evidence="2 3" key="1">
    <citation type="journal article" date="2013" name="BMC Genomics">
        <title>The genome and transcriptome of the pine saprophyte Ophiostoma piceae, and a comparison with the bark beetle-associated pine pathogen Grosmannia clavigera.</title>
        <authorList>
            <person name="Haridas S."/>
            <person name="Wang Y."/>
            <person name="Lim L."/>
            <person name="Massoumi Alamouti S."/>
            <person name="Jackman S."/>
            <person name="Docking R."/>
            <person name="Robertson G."/>
            <person name="Birol I."/>
            <person name="Bohlmann J."/>
            <person name="Breuil C."/>
        </authorList>
    </citation>
    <scope>NUCLEOTIDE SEQUENCE [LARGE SCALE GENOMIC DNA]</scope>
    <source>
        <strain evidence="2 3">UAMH 11346</strain>
    </source>
</reference>
<dbReference type="EMBL" id="KE148146">
    <property type="protein sequence ID" value="EPE10936.1"/>
    <property type="molecule type" value="Genomic_DNA"/>
</dbReference>
<organism evidence="2 3">
    <name type="scientific">Ophiostoma piceae (strain UAMH 11346)</name>
    <name type="common">Sap stain fungus</name>
    <dbReference type="NCBI Taxonomy" id="1262450"/>
    <lineage>
        <taxon>Eukaryota</taxon>
        <taxon>Fungi</taxon>
        <taxon>Dikarya</taxon>
        <taxon>Ascomycota</taxon>
        <taxon>Pezizomycotina</taxon>
        <taxon>Sordariomycetes</taxon>
        <taxon>Sordariomycetidae</taxon>
        <taxon>Ophiostomatales</taxon>
        <taxon>Ophiostomataceae</taxon>
        <taxon>Ophiostoma</taxon>
    </lineage>
</organism>
<feature type="region of interest" description="Disordered" evidence="1">
    <location>
        <begin position="195"/>
        <end position="230"/>
    </location>
</feature>
<accession>S3CFL1</accession>
<evidence type="ECO:0000313" key="2">
    <source>
        <dbReference type="EMBL" id="EPE10936.1"/>
    </source>
</evidence>
<name>S3CFL1_OPHP1</name>
<evidence type="ECO:0000256" key="1">
    <source>
        <dbReference type="SAM" id="MobiDB-lite"/>
    </source>
</evidence>
<dbReference type="VEuPathDB" id="FungiDB:F503_06031"/>
<feature type="region of interest" description="Disordered" evidence="1">
    <location>
        <begin position="34"/>
        <end position="58"/>
    </location>
</feature>
<dbReference type="AlphaFoldDB" id="S3CFL1"/>
<proteinExistence type="predicted"/>
<dbReference type="Proteomes" id="UP000016923">
    <property type="component" value="Unassembled WGS sequence"/>
</dbReference>
<evidence type="ECO:0000313" key="3">
    <source>
        <dbReference type="Proteomes" id="UP000016923"/>
    </source>
</evidence>
<protein>
    <submittedName>
        <fullName evidence="2">Uncharacterized protein</fullName>
    </submittedName>
</protein>
<keyword evidence="3" id="KW-1185">Reference proteome</keyword>